<sequence>MFLPSPRRWTSIAKPSARGSGRSPGASIRRGPKRFLYDARIGLTRLGTRAGIDQGTVRDVTVNLETFEQIRTLLGPRLITTLGYFREDGEAGVAEIEHAQRTGEPADMVRPAHTLKTEARQLGADDLGELCYRIETGARRCVELQESPDELLVHVARLRPLFQETLAIFDRETNPLQTRRPKPAQFGRAGV</sequence>
<proteinExistence type="predicted"/>
<dbReference type="AlphaFoldDB" id="A0A219B4U5"/>
<gene>
    <name evidence="5" type="ORF">B5C34_06915</name>
</gene>
<keyword evidence="1" id="KW-0902">Two-component regulatory system</keyword>
<dbReference type="PROSITE" id="PS50894">
    <property type="entry name" value="HPT"/>
    <property type="match status" value="1"/>
</dbReference>
<dbReference type="InterPro" id="IPR008207">
    <property type="entry name" value="Sig_transdc_His_kin_Hpt_dom"/>
</dbReference>
<evidence type="ECO:0000313" key="6">
    <source>
        <dbReference type="Proteomes" id="UP000198462"/>
    </source>
</evidence>
<dbReference type="InterPro" id="IPR036641">
    <property type="entry name" value="HPT_dom_sf"/>
</dbReference>
<evidence type="ECO:0000256" key="3">
    <source>
        <dbReference type="SAM" id="MobiDB-lite"/>
    </source>
</evidence>
<dbReference type="Gene3D" id="1.20.120.160">
    <property type="entry name" value="HPT domain"/>
    <property type="match status" value="1"/>
</dbReference>
<reference evidence="6" key="1">
    <citation type="submission" date="2017-05" db="EMBL/GenBank/DDBJ databases">
        <authorList>
            <person name="Lin X."/>
        </authorList>
    </citation>
    <scope>NUCLEOTIDE SEQUENCE [LARGE SCALE GENOMIC DNA]</scope>
    <source>
        <strain evidence="6">JLT2012</strain>
    </source>
</reference>
<keyword evidence="2" id="KW-0597">Phosphoprotein</keyword>
<feature type="compositionally biased region" description="Low complexity" evidence="3">
    <location>
        <begin position="15"/>
        <end position="29"/>
    </location>
</feature>
<accession>A0A219B4U5</accession>
<dbReference type="GO" id="GO:0004672">
    <property type="term" value="F:protein kinase activity"/>
    <property type="evidence" value="ECO:0007669"/>
    <property type="project" value="UniProtKB-ARBA"/>
</dbReference>
<dbReference type="SUPFAM" id="SSF47226">
    <property type="entry name" value="Histidine-containing phosphotransfer domain, HPT domain"/>
    <property type="match status" value="1"/>
</dbReference>
<evidence type="ECO:0000313" key="5">
    <source>
        <dbReference type="EMBL" id="OWV33214.1"/>
    </source>
</evidence>
<keyword evidence="6" id="KW-1185">Reference proteome</keyword>
<name>A0A219B4U5_9SPHN</name>
<feature type="domain" description="HPt" evidence="4">
    <location>
        <begin position="74"/>
        <end position="169"/>
    </location>
</feature>
<feature type="modified residue" description="Phosphohistidine" evidence="2">
    <location>
        <position position="113"/>
    </location>
</feature>
<evidence type="ECO:0000256" key="1">
    <source>
        <dbReference type="ARBA" id="ARBA00023012"/>
    </source>
</evidence>
<dbReference type="Proteomes" id="UP000198462">
    <property type="component" value="Unassembled WGS sequence"/>
</dbReference>
<comment type="caution">
    <text evidence="5">The sequence shown here is derived from an EMBL/GenBank/DDBJ whole genome shotgun (WGS) entry which is preliminary data.</text>
</comment>
<evidence type="ECO:0000259" key="4">
    <source>
        <dbReference type="PROSITE" id="PS50894"/>
    </source>
</evidence>
<protein>
    <recommendedName>
        <fullName evidence="4">HPt domain-containing protein</fullName>
    </recommendedName>
</protein>
<dbReference type="EMBL" id="NFZT01000001">
    <property type="protein sequence ID" value="OWV33214.1"/>
    <property type="molecule type" value="Genomic_DNA"/>
</dbReference>
<dbReference type="OrthoDB" id="7448591at2"/>
<evidence type="ECO:0000256" key="2">
    <source>
        <dbReference type="PROSITE-ProRule" id="PRU00110"/>
    </source>
</evidence>
<dbReference type="GO" id="GO:0000160">
    <property type="term" value="P:phosphorelay signal transduction system"/>
    <property type="evidence" value="ECO:0007669"/>
    <property type="project" value="UniProtKB-KW"/>
</dbReference>
<dbReference type="Pfam" id="PF01627">
    <property type="entry name" value="Hpt"/>
    <property type="match status" value="1"/>
</dbReference>
<feature type="region of interest" description="Disordered" evidence="3">
    <location>
        <begin position="1"/>
        <end position="30"/>
    </location>
</feature>
<organism evidence="5 6">
    <name type="scientific">Pacificimonas flava</name>
    <dbReference type="NCBI Taxonomy" id="1234595"/>
    <lineage>
        <taxon>Bacteria</taxon>
        <taxon>Pseudomonadati</taxon>
        <taxon>Pseudomonadota</taxon>
        <taxon>Alphaproteobacteria</taxon>
        <taxon>Sphingomonadales</taxon>
        <taxon>Sphingosinicellaceae</taxon>
        <taxon>Pacificimonas</taxon>
    </lineage>
</organism>